<protein>
    <recommendedName>
        <fullName evidence="7 14">Ribonuclease HII</fullName>
        <shortName evidence="14">RNase HII</shortName>
        <ecNumber evidence="6 14">3.1.26.4</ecNumber>
    </recommendedName>
</protein>
<evidence type="ECO:0000256" key="11">
    <source>
        <dbReference type="ARBA" id="ARBA00022759"/>
    </source>
</evidence>
<comment type="caution">
    <text evidence="18">The sequence shown here is derived from an EMBL/GenBank/DDBJ whole genome shotgun (WGS) entry which is preliminary data.</text>
</comment>
<dbReference type="InterPro" id="IPR036397">
    <property type="entry name" value="RNaseH_sf"/>
</dbReference>
<keyword evidence="10 14" id="KW-0479">Metal-binding</keyword>
<dbReference type="CDD" id="cd07182">
    <property type="entry name" value="RNase_HII_bacteria_HII_like"/>
    <property type="match status" value="1"/>
</dbReference>
<dbReference type="HAMAP" id="MF_00052_B">
    <property type="entry name" value="RNase_HII_B"/>
    <property type="match status" value="1"/>
</dbReference>
<gene>
    <name evidence="14" type="primary">rnhB</name>
    <name evidence="18" type="ORF">QOZ99_003712</name>
</gene>
<proteinExistence type="inferred from homology"/>
<evidence type="ECO:0000259" key="17">
    <source>
        <dbReference type="PROSITE" id="PS51975"/>
    </source>
</evidence>
<name>A0ABU0LVS2_9HYPH</name>
<dbReference type="EC" id="3.1.26.4" evidence="6 14"/>
<evidence type="ECO:0000256" key="16">
    <source>
        <dbReference type="RuleBase" id="RU003515"/>
    </source>
</evidence>
<comment type="cofactor">
    <cofactor evidence="14 15">
        <name>Mn(2+)</name>
        <dbReference type="ChEBI" id="CHEBI:29035"/>
    </cofactor>
    <cofactor evidence="14 15">
        <name>Mg(2+)</name>
        <dbReference type="ChEBI" id="CHEBI:18420"/>
    </cofactor>
    <text evidence="14 15">Manganese or magnesium. Binds 1 divalent metal ion per monomer in the absence of substrate. May bind a second metal ion after substrate binding.</text>
</comment>
<evidence type="ECO:0000256" key="14">
    <source>
        <dbReference type="HAMAP-Rule" id="MF_00052"/>
    </source>
</evidence>
<dbReference type="InterPro" id="IPR024567">
    <property type="entry name" value="RNase_HII/HIII_dom"/>
</dbReference>
<comment type="catalytic activity">
    <reaction evidence="1 14 15 16">
        <text>Endonucleolytic cleavage to 5'-phosphomonoester.</text>
        <dbReference type="EC" id="3.1.26.4"/>
    </reaction>
</comment>
<evidence type="ECO:0000256" key="3">
    <source>
        <dbReference type="ARBA" id="ARBA00004065"/>
    </source>
</evidence>
<evidence type="ECO:0000256" key="10">
    <source>
        <dbReference type="ARBA" id="ARBA00022723"/>
    </source>
</evidence>
<accession>A0ABU0LVS2</accession>
<keyword evidence="19" id="KW-1185">Reference proteome</keyword>
<evidence type="ECO:0000256" key="5">
    <source>
        <dbReference type="ARBA" id="ARBA00007383"/>
    </source>
</evidence>
<dbReference type="EMBL" id="JAUSVR010000016">
    <property type="protein sequence ID" value="MDQ0512798.1"/>
    <property type="molecule type" value="Genomic_DNA"/>
</dbReference>
<evidence type="ECO:0000256" key="8">
    <source>
        <dbReference type="ARBA" id="ARBA00022490"/>
    </source>
</evidence>
<comment type="similarity">
    <text evidence="5 14 16">Belongs to the RNase HII family.</text>
</comment>
<evidence type="ECO:0000256" key="7">
    <source>
        <dbReference type="ARBA" id="ARBA00019179"/>
    </source>
</evidence>
<evidence type="ECO:0000256" key="13">
    <source>
        <dbReference type="ARBA" id="ARBA00023211"/>
    </source>
</evidence>
<reference evidence="18 19" key="1">
    <citation type="submission" date="2023-07" db="EMBL/GenBank/DDBJ databases">
        <title>Genomic Encyclopedia of Type Strains, Phase IV (KMG-IV): sequencing the most valuable type-strain genomes for metagenomic binning, comparative biology and taxonomic classification.</title>
        <authorList>
            <person name="Goeker M."/>
        </authorList>
    </citation>
    <scope>NUCLEOTIDE SEQUENCE [LARGE SCALE GENOMIC DNA]</scope>
    <source>
        <strain evidence="18 19">DSM 15561</strain>
    </source>
</reference>
<evidence type="ECO:0000256" key="12">
    <source>
        <dbReference type="ARBA" id="ARBA00022801"/>
    </source>
</evidence>
<comment type="function">
    <text evidence="3 14 16">Endonuclease that specifically degrades the RNA of RNA-DNA hybrids.</text>
</comment>
<comment type="cofactor">
    <cofactor evidence="2">
        <name>Mg(2+)</name>
        <dbReference type="ChEBI" id="CHEBI:18420"/>
    </cofactor>
</comment>
<keyword evidence="8 14" id="KW-0963">Cytoplasm</keyword>
<keyword evidence="11 14" id="KW-0255">Endonuclease</keyword>
<feature type="domain" description="RNase H type-2" evidence="17">
    <location>
        <begin position="22"/>
        <end position="210"/>
    </location>
</feature>
<dbReference type="InterPro" id="IPR012337">
    <property type="entry name" value="RNaseH-like_sf"/>
</dbReference>
<keyword evidence="12 14" id="KW-0378">Hydrolase</keyword>
<sequence>MVTARQKPDFSVERAAWAAGDVPVAGVDEVGRGPWAGPVVACAVVLDPARVPEGLDDSKKLSAARREALFEAICATAEVSLAFAPPARIDGYNIRQATLWALARACAGLPRAPKLLLVDGNDLPPVPCAARTIIGGDARVASIAAASIVAKVTRDRLMASLGLAHPGYGFERHMGYGTPEHQNALAALGVCRHHRRSFAPVRARLGEGMTNETGCWR</sequence>
<evidence type="ECO:0000256" key="6">
    <source>
        <dbReference type="ARBA" id="ARBA00012180"/>
    </source>
</evidence>
<dbReference type="Pfam" id="PF01351">
    <property type="entry name" value="RNase_HII"/>
    <property type="match status" value="1"/>
</dbReference>
<feature type="binding site" evidence="14 15">
    <location>
        <position position="28"/>
    </location>
    <ligand>
        <name>a divalent metal cation</name>
        <dbReference type="ChEBI" id="CHEBI:60240"/>
    </ligand>
</feature>
<dbReference type="NCBIfam" id="NF000595">
    <property type="entry name" value="PRK00015.1-3"/>
    <property type="match status" value="1"/>
</dbReference>
<evidence type="ECO:0000313" key="19">
    <source>
        <dbReference type="Proteomes" id="UP001235094"/>
    </source>
</evidence>
<dbReference type="SUPFAM" id="SSF53098">
    <property type="entry name" value="Ribonuclease H-like"/>
    <property type="match status" value="1"/>
</dbReference>
<dbReference type="Gene3D" id="3.30.420.10">
    <property type="entry name" value="Ribonuclease H-like superfamily/Ribonuclease H"/>
    <property type="match status" value="1"/>
</dbReference>
<evidence type="ECO:0000256" key="9">
    <source>
        <dbReference type="ARBA" id="ARBA00022722"/>
    </source>
</evidence>
<evidence type="ECO:0000256" key="4">
    <source>
        <dbReference type="ARBA" id="ARBA00004496"/>
    </source>
</evidence>
<keyword evidence="13 14" id="KW-0464">Manganese</keyword>
<evidence type="ECO:0000256" key="2">
    <source>
        <dbReference type="ARBA" id="ARBA00001946"/>
    </source>
</evidence>
<evidence type="ECO:0000256" key="15">
    <source>
        <dbReference type="PROSITE-ProRule" id="PRU01319"/>
    </source>
</evidence>
<evidence type="ECO:0000256" key="1">
    <source>
        <dbReference type="ARBA" id="ARBA00000077"/>
    </source>
</evidence>
<dbReference type="InterPro" id="IPR022898">
    <property type="entry name" value="RNase_HII"/>
</dbReference>
<keyword evidence="9 14" id="KW-0540">Nuclease</keyword>
<feature type="binding site" evidence="14 15">
    <location>
        <position position="119"/>
    </location>
    <ligand>
        <name>a divalent metal cation</name>
        <dbReference type="ChEBI" id="CHEBI:60240"/>
    </ligand>
</feature>
<organism evidence="18 19">
    <name type="scientific">Ancylobacter amanitiformis</name>
    <dbReference type="NCBI Taxonomy" id="217069"/>
    <lineage>
        <taxon>Bacteria</taxon>
        <taxon>Pseudomonadati</taxon>
        <taxon>Pseudomonadota</taxon>
        <taxon>Alphaproteobacteria</taxon>
        <taxon>Hyphomicrobiales</taxon>
        <taxon>Xanthobacteraceae</taxon>
        <taxon>Ancylobacter</taxon>
    </lineage>
</organism>
<feature type="binding site" evidence="14 15">
    <location>
        <position position="29"/>
    </location>
    <ligand>
        <name>a divalent metal cation</name>
        <dbReference type="ChEBI" id="CHEBI:60240"/>
    </ligand>
</feature>
<comment type="subcellular location">
    <subcellularLocation>
        <location evidence="4 14">Cytoplasm</location>
    </subcellularLocation>
</comment>
<dbReference type="Proteomes" id="UP001235094">
    <property type="component" value="Unassembled WGS sequence"/>
</dbReference>
<dbReference type="GO" id="GO:0004523">
    <property type="term" value="F:RNA-DNA hybrid ribonuclease activity"/>
    <property type="evidence" value="ECO:0007669"/>
    <property type="project" value="UniProtKB-EC"/>
</dbReference>
<dbReference type="PANTHER" id="PTHR10954:SF18">
    <property type="entry name" value="RIBONUCLEASE HII"/>
    <property type="match status" value="1"/>
</dbReference>
<dbReference type="InterPro" id="IPR001352">
    <property type="entry name" value="RNase_HII/HIII"/>
</dbReference>
<dbReference type="RefSeq" id="WP_306891463.1">
    <property type="nucleotide sequence ID" value="NZ_JAUSVR010000016.1"/>
</dbReference>
<dbReference type="PROSITE" id="PS51975">
    <property type="entry name" value="RNASE_H_2"/>
    <property type="match status" value="1"/>
</dbReference>
<evidence type="ECO:0000313" key="18">
    <source>
        <dbReference type="EMBL" id="MDQ0512798.1"/>
    </source>
</evidence>
<dbReference type="PANTHER" id="PTHR10954">
    <property type="entry name" value="RIBONUCLEASE H2 SUBUNIT A"/>
    <property type="match status" value="1"/>
</dbReference>